<sequence length="564" mass="64174">MSTESNNKFDSDTRGLPPPSILALLDQDTQSLFALIKILLKVYPVLIFILGSFGNLLSFCVLIRSAMRRYSTFCYLACLALVDLGVIITFCVNFISLYHFDHDIQDGPLQCKLFAFCTYFLPQYSSWILVAVSIDRVISAKYLRLAKTWTKPKHSVLVTFILGLFLAILNSHFFLYENNSMKQRNQHETAIPNEQQRIFNNNTDFESYSSSNGFNPSHGQYGFFNILSGSGGDLGASDSSLSYEPYTSVPIESISRDTTLQDKVNNFKNTKQKSEPFFDVNVIHCSLENSIEHEKLYRYWVWIDLAMNVFIPFTAMIACTIIIILTLVRSSSRAGSTSARRSRRRRNISVMLITVNLVFISLTAPIVIFLSIYEYVKDDNNYYRHTILVLIKIFCIILMNLNHSVNIVIYSVTAREFRSEMANFLHALLYCIIGKPTTSAGLAYIHDDGTLLSRIRRFRHDVFKCCRMKIHSNSTNTTDSSGLQHTTIPPGTTNTRFSNSNKKINKCKRLERNGNRKCSIVPNSEPLIHKNNHRLTVQLQADASSSVYEREDISIHGLSVSTED</sequence>
<evidence type="ECO:0000256" key="8">
    <source>
        <dbReference type="SAM" id="Phobius"/>
    </source>
</evidence>
<protein>
    <recommendedName>
        <fullName evidence="9">G-protein coupled receptors family 1 profile domain-containing protein</fullName>
    </recommendedName>
</protein>
<gene>
    <name evidence="10" type="ORF">ZHD862_LOCUS1068</name>
</gene>
<dbReference type="PANTHER" id="PTHR45695:SF22">
    <property type="entry name" value="G-PROTEIN COUPLED RECEPTORS FAMILY 1 PROFILE DOMAIN-CONTAINING PROTEIN"/>
    <property type="match status" value="1"/>
</dbReference>
<evidence type="ECO:0000313" key="11">
    <source>
        <dbReference type="Proteomes" id="UP000663864"/>
    </source>
</evidence>
<dbReference type="GO" id="GO:0005886">
    <property type="term" value="C:plasma membrane"/>
    <property type="evidence" value="ECO:0007669"/>
    <property type="project" value="TreeGrafter"/>
</dbReference>
<proteinExistence type="predicted"/>
<dbReference type="Pfam" id="PF00001">
    <property type="entry name" value="7tm_1"/>
    <property type="match status" value="2"/>
</dbReference>
<name>A0A813R2M7_9BILA</name>
<evidence type="ECO:0000256" key="3">
    <source>
        <dbReference type="ARBA" id="ARBA00022989"/>
    </source>
</evidence>
<keyword evidence="3 8" id="KW-1133">Transmembrane helix</keyword>
<comment type="subcellular location">
    <subcellularLocation>
        <location evidence="1">Membrane</location>
        <topology evidence="1">Multi-pass membrane protein</topology>
    </subcellularLocation>
</comment>
<dbReference type="AlphaFoldDB" id="A0A813R2M7"/>
<dbReference type="PROSITE" id="PS50262">
    <property type="entry name" value="G_PROTEIN_RECEP_F1_2"/>
    <property type="match status" value="1"/>
</dbReference>
<feature type="transmembrane region" description="Helical" evidence="8">
    <location>
        <begin position="305"/>
        <end position="328"/>
    </location>
</feature>
<accession>A0A813R2M7</accession>
<evidence type="ECO:0000256" key="5">
    <source>
        <dbReference type="ARBA" id="ARBA00023136"/>
    </source>
</evidence>
<comment type="caution">
    <text evidence="10">The sequence shown here is derived from an EMBL/GenBank/DDBJ whole genome shotgun (WGS) entry which is preliminary data.</text>
</comment>
<evidence type="ECO:0000313" key="10">
    <source>
        <dbReference type="EMBL" id="CAF0775009.1"/>
    </source>
</evidence>
<dbReference type="PANTHER" id="PTHR45695">
    <property type="entry name" value="LEUCOKININ RECEPTOR-RELATED"/>
    <property type="match status" value="1"/>
</dbReference>
<dbReference type="InterPro" id="IPR017452">
    <property type="entry name" value="GPCR_Rhodpsn_7TM"/>
</dbReference>
<dbReference type="GO" id="GO:0004930">
    <property type="term" value="F:G protein-coupled receptor activity"/>
    <property type="evidence" value="ECO:0007669"/>
    <property type="project" value="UniProtKB-KW"/>
</dbReference>
<keyword evidence="2 8" id="KW-0812">Transmembrane</keyword>
<feature type="transmembrane region" description="Helical" evidence="8">
    <location>
        <begin position="75"/>
        <end position="98"/>
    </location>
</feature>
<evidence type="ECO:0000259" key="9">
    <source>
        <dbReference type="PROSITE" id="PS50262"/>
    </source>
</evidence>
<keyword evidence="7" id="KW-0807">Transducer</keyword>
<feature type="transmembrane region" description="Helical" evidence="8">
    <location>
        <begin position="155"/>
        <end position="175"/>
    </location>
</feature>
<dbReference type="SUPFAM" id="SSF81321">
    <property type="entry name" value="Family A G protein-coupled receptor-like"/>
    <property type="match status" value="1"/>
</dbReference>
<evidence type="ECO:0000256" key="2">
    <source>
        <dbReference type="ARBA" id="ARBA00022692"/>
    </source>
</evidence>
<dbReference type="EMBL" id="CAJNOT010000017">
    <property type="protein sequence ID" value="CAF0775009.1"/>
    <property type="molecule type" value="Genomic_DNA"/>
</dbReference>
<feature type="transmembrane region" description="Helical" evidence="8">
    <location>
        <begin position="113"/>
        <end position="134"/>
    </location>
</feature>
<keyword evidence="6" id="KW-0675">Receptor</keyword>
<evidence type="ECO:0000256" key="1">
    <source>
        <dbReference type="ARBA" id="ARBA00004141"/>
    </source>
</evidence>
<dbReference type="InterPro" id="IPR000276">
    <property type="entry name" value="GPCR_Rhodpsn"/>
</dbReference>
<evidence type="ECO:0000256" key="4">
    <source>
        <dbReference type="ARBA" id="ARBA00023040"/>
    </source>
</evidence>
<evidence type="ECO:0000256" key="7">
    <source>
        <dbReference type="ARBA" id="ARBA00023224"/>
    </source>
</evidence>
<keyword evidence="4" id="KW-0297">G-protein coupled receptor</keyword>
<organism evidence="10 11">
    <name type="scientific">Rotaria sordida</name>
    <dbReference type="NCBI Taxonomy" id="392033"/>
    <lineage>
        <taxon>Eukaryota</taxon>
        <taxon>Metazoa</taxon>
        <taxon>Spiralia</taxon>
        <taxon>Gnathifera</taxon>
        <taxon>Rotifera</taxon>
        <taxon>Eurotatoria</taxon>
        <taxon>Bdelloidea</taxon>
        <taxon>Philodinida</taxon>
        <taxon>Philodinidae</taxon>
        <taxon>Rotaria</taxon>
    </lineage>
</organism>
<reference evidence="10" key="1">
    <citation type="submission" date="2021-02" db="EMBL/GenBank/DDBJ databases">
        <authorList>
            <person name="Nowell W R."/>
        </authorList>
    </citation>
    <scope>NUCLEOTIDE SEQUENCE</scope>
</reference>
<dbReference type="Gene3D" id="1.20.1070.10">
    <property type="entry name" value="Rhodopsin 7-helix transmembrane proteins"/>
    <property type="match status" value="2"/>
</dbReference>
<feature type="transmembrane region" description="Helical" evidence="8">
    <location>
        <begin position="42"/>
        <end position="63"/>
    </location>
</feature>
<feature type="transmembrane region" description="Helical" evidence="8">
    <location>
        <begin position="348"/>
        <end position="370"/>
    </location>
</feature>
<dbReference type="Proteomes" id="UP000663864">
    <property type="component" value="Unassembled WGS sequence"/>
</dbReference>
<feature type="transmembrane region" description="Helical" evidence="8">
    <location>
        <begin position="382"/>
        <end position="401"/>
    </location>
</feature>
<feature type="domain" description="G-protein coupled receptors family 1 profile" evidence="9">
    <location>
        <begin position="54"/>
        <end position="410"/>
    </location>
</feature>
<dbReference type="PRINTS" id="PR00237">
    <property type="entry name" value="GPCRRHODOPSN"/>
</dbReference>
<keyword evidence="5 8" id="KW-0472">Membrane</keyword>
<evidence type="ECO:0000256" key="6">
    <source>
        <dbReference type="ARBA" id="ARBA00023170"/>
    </source>
</evidence>